<proteinExistence type="predicted"/>
<sequence>MPALLFDWNQASFNDNPNVPNCRNGVAGQTQGAIIANLIANGAIDFMNLNILFIFRDGHAIGNWHSNVAVNLPWAKHQAGVPDACNNLLRVNRITAHTANVDVEDFSAFSCKCTYLGSNPISRVLCVLLVIAIPNGCLRMQK</sequence>
<dbReference type="OrthoDB" id="2305202at2759"/>
<reference evidence="1 2" key="1">
    <citation type="submission" date="2018-06" db="EMBL/GenBank/DDBJ databases">
        <title>Comparative genomics reveals the genomic features of Rhizophagus irregularis, R. cerebriforme, R. diaphanum and Gigaspora rosea, and their symbiotic lifestyle signature.</title>
        <authorList>
            <person name="Morin E."/>
            <person name="San Clemente H."/>
            <person name="Chen E.C.H."/>
            <person name="De La Providencia I."/>
            <person name="Hainaut M."/>
            <person name="Kuo A."/>
            <person name="Kohler A."/>
            <person name="Murat C."/>
            <person name="Tang N."/>
            <person name="Roy S."/>
            <person name="Loubradou J."/>
            <person name="Henrissat B."/>
            <person name="Grigoriev I.V."/>
            <person name="Corradi N."/>
            <person name="Roux C."/>
            <person name="Martin F.M."/>
        </authorList>
    </citation>
    <scope>NUCLEOTIDE SEQUENCE [LARGE SCALE GENOMIC DNA]</scope>
    <source>
        <strain evidence="1 2">DAOM 194757</strain>
    </source>
</reference>
<accession>A0A397UNI2</accession>
<name>A0A397UNI2_9GLOM</name>
<protein>
    <submittedName>
        <fullName evidence="1">Uncharacterized protein</fullName>
    </submittedName>
</protein>
<comment type="caution">
    <text evidence="1">The sequence shown here is derived from an EMBL/GenBank/DDBJ whole genome shotgun (WGS) entry which is preliminary data.</text>
</comment>
<dbReference type="Proteomes" id="UP000266673">
    <property type="component" value="Unassembled WGS sequence"/>
</dbReference>
<dbReference type="AlphaFoldDB" id="A0A397UNI2"/>
<dbReference type="EMBL" id="QKWP01001104">
    <property type="protein sequence ID" value="RIB11704.1"/>
    <property type="molecule type" value="Genomic_DNA"/>
</dbReference>
<gene>
    <name evidence="1" type="ORF">C2G38_2042447</name>
</gene>
<keyword evidence="2" id="KW-1185">Reference proteome</keyword>
<organism evidence="1 2">
    <name type="scientific">Gigaspora rosea</name>
    <dbReference type="NCBI Taxonomy" id="44941"/>
    <lineage>
        <taxon>Eukaryota</taxon>
        <taxon>Fungi</taxon>
        <taxon>Fungi incertae sedis</taxon>
        <taxon>Mucoromycota</taxon>
        <taxon>Glomeromycotina</taxon>
        <taxon>Glomeromycetes</taxon>
        <taxon>Diversisporales</taxon>
        <taxon>Gigasporaceae</taxon>
        <taxon>Gigaspora</taxon>
    </lineage>
</organism>
<evidence type="ECO:0000313" key="2">
    <source>
        <dbReference type="Proteomes" id="UP000266673"/>
    </source>
</evidence>
<evidence type="ECO:0000313" key="1">
    <source>
        <dbReference type="EMBL" id="RIB11704.1"/>
    </source>
</evidence>